<gene>
    <name evidence="2" type="ORF">ACH46_08615</name>
</gene>
<accession>A0A0N9NAK3</accession>
<dbReference type="KEGG" id="goq:ACH46_08615"/>
<name>A0A0N9NAK3_9ACTN</name>
<reference evidence="3" key="1">
    <citation type="submission" date="2015-06" db="EMBL/GenBank/DDBJ databases">
        <title>Complete genome sequence and metabolic analysis of phthalate degradation pathway in Gordonia sp. QH-11.</title>
        <authorList>
            <person name="Jin D."/>
            <person name="Kong X."/>
            <person name="Bai Z."/>
        </authorList>
    </citation>
    <scope>NUCLEOTIDE SEQUENCE [LARGE SCALE GENOMIC DNA]</scope>
    <source>
        <strain evidence="3">QH-11</strain>
    </source>
</reference>
<dbReference type="InterPro" id="IPR025289">
    <property type="entry name" value="DUF4081"/>
</dbReference>
<dbReference type="PROSITE" id="PS51186">
    <property type="entry name" value="GNAT"/>
    <property type="match status" value="1"/>
</dbReference>
<dbReference type="Gene3D" id="3.40.630.30">
    <property type="match status" value="1"/>
</dbReference>
<keyword evidence="3" id="KW-1185">Reference proteome</keyword>
<dbReference type="InterPro" id="IPR000182">
    <property type="entry name" value="GNAT_dom"/>
</dbReference>
<protein>
    <submittedName>
        <fullName evidence="2">GCN5 family acetyltransferase</fullName>
    </submittedName>
</protein>
<dbReference type="Pfam" id="PF08445">
    <property type="entry name" value="FR47"/>
    <property type="match status" value="1"/>
</dbReference>
<dbReference type="AlphaFoldDB" id="A0A0N9NAK3"/>
<sequence length="278" mass="29500">MLGILGDRPLGAKDGDAVGRALDLDPVASCMVAARVEAYGLSPRFLGGELWTASKPGASLAFSGANLMPLIGGAADLDVFAERALGTPRICSSVVGAADLVLPLWERLDPEWGTPREIRDDQPLLSLTGYPTIAPDPEVRLVTMSDLDVYFPAAVAMFIGEVGVDPCAGDDGRSYRRRLAALISARRVFARFDGGRVVFKAEIGSMSRKVGQIQGVWVDPEWRGRGLGAVGTAAVASAIARQGRTSSLYVNGFNGAARETYRRVGFRQVGTFATVLVD</sequence>
<organism evidence="2 3">
    <name type="scientific">Gordonia phthalatica</name>
    <dbReference type="NCBI Taxonomy" id="1136941"/>
    <lineage>
        <taxon>Bacteria</taxon>
        <taxon>Bacillati</taxon>
        <taxon>Actinomycetota</taxon>
        <taxon>Actinomycetes</taxon>
        <taxon>Mycobacteriales</taxon>
        <taxon>Gordoniaceae</taxon>
        <taxon>Gordonia</taxon>
    </lineage>
</organism>
<reference evidence="2 3" key="2">
    <citation type="journal article" date="2017" name="Int. J. Syst. Evol. Microbiol.">
        <title>Gordonia phthalatica sp. nov., a di-n-butyl phthalate-degrading bacterium isolated from activated sludge.</title>
        <authorList>
            <person name="Jin D."/>
            <person name="Kong X."/>
            <person name="Jia M."/>
            <person name="Yu X."/>
            <person name="Wang X."/>
            <person name="Zhuang X."/>
            <person name="Deng Y."/>
            <person name="Bai Z."/>
        </authorList>
    </citation>
    <scope>NUCLEOTIDE SEQUENCE [LARGE SCALE GENOMIC DNA]</scope>
    <source>
        <strain evidence="2 3">QH-11</strain>
    </source>
</reference>
<dbReference type="PIRSF" id="PIRSF021603">
    <property type="entry name" value="UCP21603_acetyltransf"/>
    <property type="match status" value="1"/>
</dbReference>
<dbReference type="EMBL" id="CP011853">
    <property type="protein sequence ID" value="ALG84547.1"/>
    <property type="molecule type" value="Genomic_DNA"/>
</dbReference>
<proteinExistence type="predicted"/>
<evidence type="ECO:0000259" key="1">
    <source>
        <dbReference type="PROSITE" id="PS51186"/>
    </source>
</evidence>
<dbReference type="STRING" id="1136941.ACH46_08615"/>
<keyword evidence="2" id="KW-0808">Transferase</keyword>
<feature type="domain" description="N-acetyltransferase" evidence="1">
    <location>
        <begin position="137"/>
        <end position="278"/>
    </location>
</feature>
<dbReference type="GO" id="GO:0016747">
    <property type="term" value="F:acyltransferase activity, transferring groups other than amino-acyl groups"/>
    <property type="evidence" value="ECO:0007669"/>
    <property type="project" value="InterPro"/>
</dbReference>
<dbReference type="Proteomes" id="UP000063789">
    <property type="component" value="Chromosome"/>
</dbReference>
<dbReference type="RefSeq" id="WP_062392537.1">
    <property type="nucleotide sequence ID" value="NZ_CP011853.1"/>
</dbReference>
<evidence type="ECO:0000313" key="3">
    <source>
        <dbReference type="Proteomes" id="UP000063789"/>
    </source>
</evidence>
<evidence type="ECO:0000313" key="2">
    <source>
        <dbReference type="EMBL" id="ALG84547.1"/>
    </source>
</evidence>
<dbReference type="OrthoDB" id="5241264at2"/>
<dbReference type="InterPro" id="IPR016794">
    <property type="entry name" value="UCP21603_acetyltransf"/>
</dbReference>
<dbReference type="PATRIC" id="fig|1136941.3.peg.1753"/>
<dbReference type="Pfam" id="PF13312">
    <property type="entry name" value="DUF4081"/>
    <property type="match status" value="1"/>
</dbReference>
<dbReference type="InterPro" id="IPR016181">
    <property type="entry name" value="Acyl_CoA_acyltransferase"/>
</dbReference>
<dbReference type="InterPro" id="IPR013653">
    <property type="entry name" value="GCN5-like_dom"/>
</dbReference>
<dbReference type="SUPFAM" id="SSF55729">
    <property type="entry name" value="Acyl-CoA N-acyltransferases (Nat)"/>
    <property type="match status" value="1"/>
</dbReference>